<protein>
    <submittedName>
        <fullName evidence="1">Uncharacterized protein</fullName>
    </submittedName>
</protein>
<comment type="caution">
    <text evidence="1">The sequence shown here is derived from an EMBL/GenBank/DDBJ whole genome shotgun (WGS) entry which is preliminary data.</text>
</comment>
<name>A0A9W8Q4K3_AKAMU</name>
<keyword evidence="2" id="KW-1185">Reference proteome</keyword>
<dbReference type="GeneID" id="80891854"/>
<dbReference type="EMBL" id="JAJHUN010000011">
    <property type="protein sequence ID" value="KAJ4145863.1"/>
    <property type="molecule type" value="Genomic_DNA"/>
</dbReference>
<evidence type="ECO:0000313" key="2">
    <source>
        <dbReference type="Proteomes" id="UP001144673"/>
    </source>
</evidence>
<organism evidence="1 2">
    <name type="scientific">Akanthomyces muscarius</name>
    <name type="common">Entomopathogenic fungus</name>
    <name type="synonym">Lecanicillium muscarium</name>
    <dbReference type="NCBI Taxonomy" id="2231603"/>
    <lineage>
        <taxon>Eukaryota</taxon>
        <taxon>Fungi</taxon>
        <taxon>Dikarya</taxon>
        <taxon>Ascomycota</taxon>
        <taxon>Pezizomycotina</taxon>
        <taxon>Sordariomycetes</taxon>
        <taxon>Hypocreomycetidae</taxon>
        <taxon>Hypocreales</taxon>
        <taxon>Cordycipitaceae</taxon>
        <taxon>Akanthomyces</taxon>
    </lineage>
</organism>
<dbReference type="AlphaFoldDB" id="A0A9W8Q4K3"/>
<dbReference type="KEGG" id="amus:LMH87_004695"/>
<gene>
    <name evidence="1" type="ORF">LMH87_004695</name>
</gene>
<sequence length="69" mass="7954">MPQRKSVGNAKKREANIYNTHDNDRQDAFIIIIDSALMIDRSIVTIDERISGCRSVWRSSRHASWHQTG</sequence>
<dbReference type="RefSeq" id="XP_056049533.1">
    <property type="nucleotide sequence ID" value="XM_056195955.1"/>
</dbReference>
<accession>A0A9W8Q4K3</accession>
<dbReference type="Proteomes" id="UP001144673">
    <property type="component" value="Chromosome 2"/>
</dbReference>
<reference evidence="1" key="1">
    <citation type="journal article" date="2023" name="Access Microbiol">
        <title>De-novo genome assembly for Akanthomyces muscarius, a biocontrol agent of insect agricultural pests.</title>
        <authorList>
            <person name="Erdos Z."/>
            <person name="Studholme D.J."/>
            <person name="Raymond B."/>
            <person name="Sharma M."/>
        </authorList>
    </citation>
    <scope>NUCLEOTIDE SEQUENCE</scope>
    <source>
        <strain evidence="1">Ve6</strain>
    </source>
</reference>
<proteinExistence type="predicted"/>
<evidence type="ECO:0000313" key="1">
    <source>
        <dbReference type="EMBL" id="KAJ4145863.1"/>
    </source>
</evidence>